<gene>
    <name evidence="2" type="ORF">F9B85_07115</name>
</gene>
<feature type="domain" description="MobA-like NTP transferase" evidence="1">
    <location>
        <begin position="23"/>
        <end position="170"/>
    </location>
</feature>
<dbReference type="AlphaFoldDB" id="A0A6I0EZV5"/>
<keyword evidence="3" id="KW-1185">Reference proteome</keyword>
<organism evidence="2 3">
    <name type="scientific">Heliorestis acidaminivorans</name>
    <dbReference type="NCBI Taxonomy" id="553427"/>
    <lineage>
        <taxon>Bacteria</taxon>
        <taxon>Bacillati</taxon>
        <taxon>Bacillota</taxon>
        <taxon>Clostridia</taxon>
        <taxon>Eubacteriales</taxon>
        <taxon>Heliobacteriaceae</taxon>
        <taxon>Heliorestis</taxon>
    </lineage>
</organism>
<dbReference type="Gene3D" id="3.90.550.10">
    <property type="entry name" value="Spore Coat Polysaccharide Biosynthesis Protein SpsA, Chain A"/>
    <property type="match status" value="1"/>
</dbReference>
<dbReference type="Pfam" id="PF12804">
    <property type="entry name" value="NTP_transf_3"/>
    <property type="match status" value="1"/>
</dbReference>
<accession>A0A6I0EZV5</accession>
<dbReference type="InterPro" id="IPR029044">
    <property type="entry name" value="Nucleotide-diphossugar_trans"/>
</dbReference>
<protein>
    <submittedName>
        <fullName evidence="2">NTP transferase domain-containing protein</fullName>
    </submittedName>
</protein>
<evidence type="ECO:0000313" key="2">
    <source>
        <dbReference type="EMBL" id="KAB2953025.1"/>
    </source>
</evidence>
<keyword evidence="2" id="KW-0808">Transferase</keyword>
<dbReference type="EMBL" id="WBXO01000004">
    <property type="protein sequence ID" value="KAB2953025.1"/>
    <property type="molecule type" value="Genomic_DNA"/>
</dbReference>
<dbReference type="SUPFAM" id="SSF53448">
    <property type="entry name" value="Nucleotide-diphospho-sugar transferases"/>
    <property type="match status" value="1"/>
</dbReference>
<sequence length="257" mass="28411">MDAIILAASPNDSSLKKSHSASKEALIPIGSRPMVDYVVQALLESSKITRIVLVGPTEVEGLYKNNVLVQVIEGGTDHLDSLQKGLSKLANPSEKILVVAGDIPLLTAPALERFLLSCSDQEADLYYPLIRREDSELKYPGIKRTFVKLQDGEVTGGNILLFRRAILDRLVWKGREFIKLRKDPLGLAGLLGWRFLFSFIRGSLRIEEAQVRVSDLLGIRGLAIIADDPEIGFDVDKPEDLALVRAVLSRQQNRGDK</sequence>
<evidence type="ECO:0000313" key="3">
    <source>
        <dbReference type="Proteomes" id="UP000468766"/>
    </source>
</evidence>
<dbReference type="Proteomes" id="UP000468766">
    <property type="component" value="Unassembled WGS sequence"/>
</dbReference>
<evidence type="ECO:0000259" key="1">
    <source>
        <dbReference type="Pfam" id="PF12804"/>
    </source>
</evidence>
<dbReference type="RefSeq" id="WP_151619685.1">
    <property type="nucleotide sequence ID" value="NZ_WBXO01000004.1"/>
</dbReference>
<comment type="caution">
    <text evidence="2">The sequence shown here is derived from an EMBL/GenBank/DDBJ whole genome shotgun (WGS) entry which is preliminary data.</text>
</comment>
<name>A0A6I0EZV5_9FIRM</name>
<dbReference type="InterPro" id="IPR025877">
    <property type="entry name" value="MobA-like_NTP_Trfase"/>
</dbReference>
<reference evidence="2 3" key="1">
    <citation type="submission" date="2019-10" db="EMBL/GenBank/DDBJ databases">
        <title>Whole-genome sequence of the extremophile Heliorestis acidaminivorans DSM 24790.</title>
        <authorList>
            <person name="Kyndt J.A."/>
            <person name="Meyer T.E."/>
        </authorList>
    </citation>
    <scope>NUCLEOTIDE SEQUENCE [LARGE SCALE GENOMIC DNA]</scope>
    <source>
        <strain evidence="2 3">DSM 24790</strain>
    </source>
</reference>
<dbReference type="GO" id="GO:0016779">
    <property type="term" value="F:nucleotidyltransferase activity"/>
    <property type="evidence" value="ECO:0007669"/>
    <property type="project" value="UniProtKB-ARBA"/>
</dbReference>
<dbReference type="OrthoDB" id="159246at2"/>
<proteinExistence type="predicted"/>